<comment type="caution">
    <text evidence="4">The sequence shown here is derived from an EMBL/GenBank/DDBJ whole genome shotgun (WGS) entry which is preliminary data.</text>
</comment>
<dbReference type="GO" id="GO:0016787">
    <property type="term" value="F:hydrolase activity"/>
    <property type="evidence" value="ECO:0007669"/>
    <property type="project" value="UniProtKB-KW"/>
</dbReference>
<feature type="domain" description="Serine hydrolase" evidence="3">
    <location>
        <begin position="228"/>
        <end position="445"/>
    </location>
</feature>
<dbReference type="InterPro" id="IPR005645">
    <property type="entry name" value="FSH-like_dom"/>
</dbReference>
<dbReference type="AlphaFoldDB" id="A0AAU9KSH8"/>
<organism evidence="4 5">
    <name type="scientific">Peronospora belbahrii</name>
    <dbReference type="NCBI Taxonomy" id="622444"/>
    <lineage>
        <taxon>Eukaryota</taxon>
        <taxon>Sar</taxon>
        <taxon>Stramenopiles</taxon>
        <taxon>Oomycota</taxon>
        <taxon>Peronosporomycetes</taxon>
        <taxon>Peronosporales</taxon>
        <taxon>Peronosporaceae</taxon>
        <taxon>Peronospora</taxon>
    </lineage>
</organism>
<evidence type="ECO:0000256" key="1">
    <source>
        <dbReference type="ARBA" id="ARBA00022801"/>
    </source>
</evidence>
<accession>A0AAU9KSH8</accession>
<dbReference type="SUPFAM" id="SSF53474">
    <property type="entry name" value="alpha/beta-Hydrolases"/>
    <property type="match status" value="1"/>
</dbReference>
<evidence type="ECO:0000313" key="4">
    <source>
        <dbReference type="EMBL" id="CAH0474571.1"/>
    </source>
</evidence>
<gene>
    <name evidence="4" type="ORF">PBS003_LOCUS1415</name>
</gene>
<protein>
    <recommendedName>
        <fullName evidence="3">Serine hydrolase domain-containing protein</fullName>
    </recommendedName>
</protein>
<dbReference type="GO" id="GO:0005737">
    <property type="term" value="C:cytoplasm"/>
    <property type="evidence" value="ECO:0007669"/>
    <property type="project" value="TreeGrafter"/>
</dbReference>
<reference evidence="4" key="1">
    <citation type="submission" date="2021-11" db="EMBL/GenBank/DDBJ databases">
        <authorList>
            <person name="Islam A."/>
            <person name="Islam S."/>
            <person name="Flora M.S."/>
            <person name="Rahman M."/>
            <person name="Ziaur R.M."/>
            <person name="Epstein J.H."/>
            <person name="Hassan M."/>
            <person name="Klassen M."/>
            <person name="Woodard K."/>
            <person name="Webb A."/>
            <person name="Webby R.J."/>
            <person name="El Zowalaty M.E."/>
        </authorList>
    </citation>
    <scope>NUCLEOTIDE SEQUENCE</scope>
    <source>
        <strain evidence="4">Pbs3</strain>
    </source>
</reference>
<keyword evidence="1" id="KW-0378">Hydrolase</keyword>
<feature type="region of interest" description="Disordered" evidence="2">
    <location>
        <begin position="37"/>
        <end position="60"/>
    </location>
</feature>
<dbReference type="PANTHER" id="PTHR48070">
    <property type="entry name" value="ESTERASE OVCA2"/>
    <property type="match status" value="1"/>
</dbReference>
<dbReference type="Pfam" id="PF03959">
    <property type="entry name" value="FSH1"/>
    <property type="match status" value="1"/>
</dbReference>
<dbReference type="Proteomes" id="UP001160483">
    <property type="component" value="Unassembled WGS sequence"/>
</dbReference>
<dbReference type="InterPro" id="IPR029058">
    <property type="entry name" value="AB_hydrolase_fold"/>
</dbReference>
<dbReference type="GO" id="GO:0005634">
    <property type="term" value="C:nucleus"/>
    <property type="evidence" value="ECO:0007669"/>
    <property type="project" value="TreeGrafter"/>
</dbReference>
<dbReference type="PANTHER" id="PTHR48070:SF6">
    <property type="entry name" value="ESTERASE OVCA2"/>
    <property type="match status" value="1"/>
</dbReference>
<sequence>MGDNILDEMSLSDDEMLDSLADDMLMEIAQEKEHEPLEVSTSTWSQSAVSTPSNVAPSVNMPDLSQMMSQMMPMMSRMFGNNNAGSTNSLQQVPVSWQELVKRHVPSNEQEDWLTTIDKDATKLHAARISKTFIKPHSRSYRTTASPMPNVYMEVGTMLANMLNEAVCSAQLEHNRQWQELKDGVVSHLAQTGMTKVFENKFKEMLRQHVANDPDYLAEKDSERCTDRKLRLLCLHGMYQDAVTFMSKIKHLRGINSDTNVEFIFLDGPIITLPPILARQSKQQTTIALTNHKRLHIVTKKTKFRAWWRPLGNHQEGSSSLDEDRNILINLLREKLDEVGDVDGVVGFSQGASLAAWMCSKQACVELQWSPKLAVLMGSYLGSPQFSLDSGVVPDIASLHAFGSNDFVIPATKSQQVVDIFKQQETLKNRVLTSVHTQGHVIPKCDASKSLFESFLTFERMRLLGRSVPHDDVTLSEAQMSFQRLCAL</sequence>
<evidence type="ECO:0000256" key="2">
    <source>
        <dbReference type="SAM" id="MobiDB-lite"/>
    </source>
</evidence>
<dbReference type="EMBL" id="CAKKTJ010000112">
    <property type="protein sequence ID" value="CAH0474571.1"/>
    <property type="molecule type" value="Genomic_DNA"/>
</dbReference>
<feature type="compositionally biased region" description="Polar residues" evidence="2">
    <location>
        <begin position="39"/>
        <end position="57"/>
    </location>
</feature>
<name>A0AAU9KSH8_9STRA</name>
<dbReference type="Gene3D" id="3.40.50.1820">
    <property type="entry name" value="alpha/beta hydrolase"/>
    <property type="match status" value="1"/>
</dbReference>
<evidence type="ECO:0000313" key="5">
    <source>
        <dbReference type="Proteomes" id="UP001160483"/>
    </source>
</evidence>
<proteinExistence type="predicted"/>
<evidence type="ECO:0000259" key="3">
    <source>
        <dbReference type="Pfam" id="PF03959"/>
    </source>
</evidence>
<dbReference type="InterPro" id="IPR050593">
    <property type="entry name" value="LovG"/>
</dbReference>